<dbReference type="NCBIfam" id="TIGR00196">
    <property type="entry name" value="yjeF_cterm"/>
    <property type="match status" value="1"/>
</dbReference>
<feature type="binding site" evidence="18">
    <location>
        <position position="126"/>
    </location>
    <ligand>
        <name>K(+)</name>
        <dbReference type="ChEBI" id="CHEBI:29103"/>
    </ligand>
</feature>
<keyword evidence="22" id="KW-0418">Kinase</keyword>
<evidence type="ECO:0000256" key="6">
    <source>
        <dbReference type="ARBA" id="ARBA00022741"/>
    </source>
</evidence>
<dbReference type="GO" id="GO:0046496">
    <property type="term" value="P:nicotinamide nucleotide metabolic process"/>
    <property type="evidence" value="ECO:0007669"/>
    <property type="project" value="UniProtKB-UniRule"/>
</dbReference>
<keyword evidence="13" id="KW-0511">Multifunctional enzyme</keyword>
<accession>A0A0N7KYF3</accession>
<comment type="catalytic activity">
    <reaction evidence="16 17 19">
        <text>(6S)-NADPHX + ADP = AMP + phosphate + NADPH + H(+)</text>
        <dbReference type="Rhea" id="RHEA:32235"/>
        <dbReference type="ChEBI" id="CHEBI:15378"/>
        <dbReference type="ChEBI" id="CHEBI:43474"/>
        <dbReference type="ChEBI" id="CHEBI:57783"/>
        <dbReference type="ChEBI" id="CHEBI:64076"/>
        <dbReference type="ChEBI" id="CHEBI:456215"/>
        <dbReference type="ChEBI" id="CHEBI:456216"/>
        <dbReference type="EC" id="4.2.1.136"/>
    </reaction>
</comment>
<dbReference type="EMBL" id="LC066380">
    <property type="protein sequence ID" value="BAT29561.1"/>
    <property type="molecule type" value="Genomic_DNA"/>
</dbReference>
<comment type="similarity">
    <text evidence="17">Belongs to the NnrD/CARKD family.</text>
</comment>
<comment type="similarity">
    <text evidence="3 19">In the N-terminal section; belongs to the NnrE/AIBP family.</text>
</comment>
<dbReference type="Gene3D" id="3.40.50.10260">
    <property type="entry name" value="YjeF N-terminal domain"/>
    <property type="match status" value="1"/>
</dbReference>
<evidence type="ECO:0000313" key="22">
    <source>
        <dbReference type="EMBL" id="BAT29561.1"/>
    </source>
</evidence>
<dbReference type="PROSITE" id="PS51383">
    <property type="entry name" value="YJEF_C_3"/>
    <property type="match status" value="1"/>
</dbReference>
<evidence type="ECO:0000256" key="12">
    <source>
        <dbReference type="ARBA" id="ARBA00023239"/>
    </source>
</evidence>
<proteinExistence type="inferred from homology"/>
<dbReference type="PROSITE" id="PS51385">
    <property type="entry name" value="YJEF_N"/>
    <property type="match status" value="1"/>
</dbReference>
<evidence type="ECO:0000256" key="2">
    <source>
        <dbReference type="ARBA" id="ARBA00000909"/>
    </source>
</evidence>
<dbReference type="CDD" id="cd01171">
    <property type="entry name" value="YXKO-related"/>
    <property type="match status" value="1"/>
</dbReference>
<dbReference type="InterPro" id="IPR036652">
    <property type="entry name" value="YjeF_N_dom_sf"/>
</dbReference>
<feature type="binding site" evidence="18">
    <location>
        <position position="159"/>
    </location>
    <ligand>
        <name>(6S)-NADPHX</name>
        <dbReference type="ChEBI" id="CHEBI:64076"/>
    </ligand>
</feature>
<organism evidence="22">
    <name type="scientific">Aurantimonas manganoxydans</name>
    <dbReference type="NCBI Taxonomy" id="651183"/>
    <lineage>
        <taxon>Bacteria</taxon>
        <taxon>Pseudomonadati</taxon>
        <taxon>Pseudomonadota</taxon>
        <taxon>Alphaproteobacteria</taxon>
        <taxon>Hyphomicrobiales</taxon>
        <taxon>Aurantimonadaceae</taxon>
        <taxon>Aurantimonas</taxon>
    </lineage>
</organism>
<dbReference type="InterPro" id="IPR000631">
    <property type="entry name" value="CARKD"/>
</dbReference>
<keyword evidence="6 17" id="KW-0547">Nucleotide-binding</keyword>
<keyword evidence="22" id="KW-0808">Transferase</keyword>
<evidence type="ECO:0000256" key="8">
    <source>
        <dbReference type="ARBA" id="ARBA00022857"/>
    </source>
</evidence>
<protein>
    <recommendedName>
        <fullName evidence="19">Bifunctional NAD(P)H-hydrate repair enzyme</fullName>
    </recommendedName>
    <alternativeName>
        <fullName evidence="19">Nicotinamide nucleotide repair protein</fullName>
    </alternativeName>
    <domain>
        <recommendedName>
            <fullName evidence="19">ADP-dependent (S)-NAD(P)H-hydrate dehydratase</fullName>
            <ecNumber evidence="19">4.2.1.136</ecNumber>
        </recommendedName>
        <alternativeName>
            <fullName evidence="19">ADP-dependent NAD(P)HX dehydratase</fullName>
        </alternativeName>
    </domain>
    <domain>
        <recommendedName>
            <fullName evidence="19">NAD(P)H-hydrate epimerase</fullName>
            <ecNumber evidence="19">5.1.99.6</ecNumber>
        </recommendedName>
    </domain>
</protein>
<keyword evidence="10 17" id="KW-0520">NAD</keyword>
<comment type="caution">
    <text evidence="18">Lacks conserved residue(s) required for the propagation of feature annotation.</text>
</comment>
<gene>
    <name evidence="18" type="primary">nnrE</name>
    <name evidence="17" type="synonym">nnrD</name>
</gene>
<dbReference type="Gene3D" id="3.40.1190.20">
    <property type="match status" value="1"/>
</dbReference>
<dbReference type="NCBIfam" id="TIGR00197">
    <property type="entry name" value="yjeF_nterm"/>
    <property type="match status" value="1"/>
</dbReference>
<evidence type="ECO:0000256" key="9">
    <source>
        <dbReference type="ARBA" id="ARBA00022958"/>
    </source>
</evidence>
<comment type="subunit">
    <text evidence="17">Homotetramer.</text>
</comment>
<keyword evidence="7 17" id="KW-0067">ATP-binding</keyword>
<evidence type="ECO:0000256" key="18">
    <source>
        <dbReference type="HAMAP-Rule" id="MF_01966"/>
    </source>
</evidence>
<evidence type="ECO:0000256" key="10">
    <source>
        <dbReference type="ARBA" id="ARBA00023027"/>
    </source>
</evidence>
<evidence type="ECO:0000259" key="21">
    <source>
        <dbReference type="PROSITE" id="PS51385"/>
    </source>
</evidence>
<keyword evidence="8 17" id="KW-0521">NADP</keyword>
<feature type="binding site" evidence="17">
    <location>
        <begin position="419"/>
        <end position="423"/>
    </location>
    <ligand>
        <name>AMP</name>
        <dbReference type="ChEBI" id="CHEBI:456215"/>
    </ligand>
</feature>
<dbReference type="InterPro" id="IPR017953">
    <property type="entry name" value="Carbohydrate_kinase_pred_CS"/>
</dbReference>
<dbReference type="EC" id="4.2.1.136" evidence="19"/>
<keyword evidence="12 17" id="KW-0456">Lyase</keyword>
<comment type="function">
    <text evidence="18">Catalyzes the epimerization of the S- and R-forms of NAD(P)HX, a damaged form of NAD(P)H that is a result of enzymatic or heat-dependent hydration. This is a prerequisite for the S-specific NAD(P)H-hydrate dehydratase to allow the repair of both epimers of NAD(P)HX.</text>
</comment>
<dbReference type="GO" id="GO:0046872">
    <property type="term" value="F:metal ion binding"/>
    <property type="evidence" value="ECO:0007669"/>
    <property type="project" value="UniProtKB-UniRule"/>
</dbReference>
<dbReference type="PANTHER" id="PTHR12592:SF0">
    <property type="entry name" value="ATP-DEPENDENT (S)-NAD(P)H-HYDRATE DEHYDRATASE"/>
    <property type="match status" value="1"/>
</dbReference>
<comment type="function">
    <text evidence="17">Catalyzes the dehydration of the S-form of NAD(P)HX at the expense of ADP, which is converted to AMP. Together with NAD(P)HX epimerase, which catalyzes the epimerization of the S- and R-forms, the enzyme allows the repair of both epimers of NAD(P)HX, a damaged form of NAD(P)H that is a result of enzymatic or heat-dependent hydration.</text>
</comment>
<dbReference type="PIRSF" id="PIRSF017184">
    <property type="entry name" value="Nnr"/>
    <property type="match status" value="1"/>
</dbReference>
<evidence type="ECO:0000256" key="5">
    <source>
        <dbReference type="ARBA" id="ARBA00022723"/>
    </source>
</evidence>
<dbReference type="SUPFAM" id="SSF53613">
    <property type="entry name" value="Ribokinase-like"/>
    <property type="match status" value="1"/>
</dbReference>
<dbReference type="HAMAP" id="MF_01965">
    <property type="entry name" value="NADHX_dehydratase"/>
    <property type="match status" value="1"/>
</dbReference>
<feature type="domain" description="YjeF C-terminal" evidence="20">
    <location>
        <begin position="226"/>
        <end position="503"/>
    </location>
</feature>
<dbReference type="GO" id="GO:0052855">
    <property type="term" value="F:ADP-dependent NAD(P)H-hydrate dehydratase activity"/>
    <property type="evidence" value="ECO:0007669"/>
    <property type="project" value="UniProtKB-UniRule"/>
</dbReference>
<comment type="catalytic activity">
    <reaction evidence="15 17 19">
        <text>(6S)-NADHX + ADP = AMP + phosphate + NADH + H(+)</text>
        <dbReference type="Rhea" id="RHEA:32223"/>
        <dbReference type="ChEBI" id="CHEBI:15378"/>
        <dbReference type="ChEBI" id="CHEBI:43474"/>
        <dbReference type="ChEBI" id="CHEBI:57945"/>
        <dbReference type="ChEBI" id="CHEBI:64074"/>
        <dbReference type="ChEBI" id="CHEBI:456215"/>
        <dbReference type="ChEBI" id="CHEBI:456216"/>
        <dbReference type="EC" id="4.2.1.136"/>
    </reaction>
</comment>
<dbReference type="GO" id="GO:0052856">
    <property type="term" value="F:NAD(P)HX epimerase activity"/>
    <property type="evidence" value="ECO:0007669"/>
    <property type="project" value="UniProtKB-UniRule"/>
</dbReference>
<evidence type="ECO:0000259" key="20">
    <source>
        <dbReference type="PROSITE" id="PS51383"/>
    </source>
</evidence>
<reference evidence="22" key="1">
    <citation type="journal article" date="2015" name="Proc. Natl. Acad. Sci. U.S.A.">
        <title>Bacterial clade with the ribosomal RNA operon on a small plasmid rather than the chromosome.</title>
        <authorList>
            <person name="Anda M."/>
            <person name="Ohtsubo Y."/>
            <person name="Okubo T."/>
            <person name="Sugawara M."/>
            <person name="Nagata Y."/>
            <person name="Tsuda M."/>
            <person name="Minamisawa K."/>
            <person name="Mitsui H."/>
        </authorList>
    </citation>
    <scope>NUCLEOTIDE SEQUENCE</scope>
    <source>
        <strain evidence="22">DSM 21871</strain>
    </source>
</reference>
<evidence type="ECO:0000256" key="13">
    <source>
        <dbReference type="ARBA" id="ARBA00023268"/>
    </source>
</evidence>
<feature type="binding site" evidence="17">
    <location>
        <position position="449"/>
    </location>
    <ligand>
        <name>(6S)-NADPHX</name>
        <dbReference type="ChEBI" id="CHEBI:64076"/>
    </ligand>
</feature>
<feature type="binding site" evidence="18">
    <location>
        <position position="162"/>
    </location>
    <ligand>
        <name>K(+)</name>
        <dbReference type="ChEBI" id="CHEBI:29103"/>
    </ligand>
</feature>
<feature type="binding site" evidence="17">
    <location>
        <position position="324"/>
    </location>
    <ligand>
        <name>(6S)-NADPHX</name>
        <dbReference type="ChEBI" id="CHEBI:64076"/>
    </ligand>
</feature>
<sequence>MTKIAAHDLALLDPVQMAEADRLTIAGGMAGIALMERAATAVAGTIRRSFPKARRIAVLAGPGNNGGDAWAAARLLSEAGCEPTVYSFVAPDMLRGDAALAAAGYGGPWQALEAFVPEAGFDLVVDGLFGAGLARPVEGEAARAIAAVKGAKTPVVAIDLPSGISGASGEPLGTVLRADLTVTFFRRKPGHLLEPGRSACGRVIVADIGISDSVLEAISPQVFANAPGLFRNPATSPRDAGHKYDRGHAVVFSGGMARTGAARLAAMAALRGGAGLVTVYAPGSALMAHAAHLTAIMLERCNDAADFDALLCDARTNAFVLGPGFGIGEDARRYASAVLAAGRRLVLDADGITSFQDEPETLFAAAKAATSDDGAPLVLTPHAGEFKRLFPDLAGDATLSKLERTRSAARRAGAVVVLKGRDTVIAAPDGRAAINSNGTPWLATAGSGDVLSGIVAAQLAQGAPSFEAACAGVWMHGRAAEHFGSGLIAEDLAPMLPQVHTELAALPSS</sequence>
<dbReference type="EC" id="5.1.99.6" evidence="19"/>
<comment type="similarity">
    <text evidence="4 19">In the C-terminal section; belongs to the NnrD/CARKD family.</text>
</comment>
<evidence type="ECO:0000256" key="17">
    <source>
        <dbReference type="HAMAP-Rule" id="MF_01965"/>
    </source>
</evidence>
<comment type="function">
    <text evidence="14 19">Bifunctional enzyme that catalyzes the epimerization of the S- and R-forms of NAD(P)HX and the dehydration of the S-form of NAD(P)HX at the expense of ADP, which is converted to AMP. This allows the repair of both epimers of NAD(P)HX, a damaged form of NAD(P)H that is a result of enzymatic or heat-dependent hydration.</text>
</comment>
<dbReference type="InterPro" id="IPR030677">
    <property type="entry name" value="Nnr"/>
</dbReference>
<evidence type="ECO:0000256" key="15">
    <source>
        <dbReference type="ARBA" id="ARBA00048238"/>
    </source>
</evidence>
<name>A0A0N7KYF3_9HYPH</name>
<feature type="binding site" evidence="17">
    <location>
        <position position="382"/>
    </location>
    <ligand>
        <name>(6S)-NADPHX</name>
        <dbReference type="ChEBI" id="CHEBI:64076"/>
    </ligand>
</feature>
<evidence type="ECO:0000256" key="4">
    <source>
        <dbReference type="ARBA" id="ARBA00009524"/>
    </source>
</evidence>
<feature type="binding site" evidence="17">
    <location>
        <position position="261"/>
    </location>
    <ligand>
        <name>(6S)-NADPHX</name>
        <dbReference type="ChEBI" id="CHEBI:64076"/>
    </ligand>
</feature>
<comment type="catalytic activity">
    <reaction evidence="1 18 19">
        <text>(6R)-NADHX = (6S)-NADHX</text>
        <dbReference type="Rhea" id="RHEA:32215"/>
        <dbReference type="ChEBI" id="CHEBI:64074"/>
        <dbReference type="ChEBI" id="CHEBI:64075"/>
        <dbReference type="EC" id="5.1.99.6"/>
    </reaction>
</comment>
<dbReference type="InterPro" id="IPR029056">
    <property type="entry name" value="Ribokinase-like"/>
</dbReference>
<evidence type="ECO:0000256" key="11">
    <source>
        <dbReference type="ARBA" id="ARBA00023235"/>
    </source>
</evidence>
<dbReference type="AlphaFoldDB" id="A0A0N7KYF3"/>
<dbReference type="PROSITE" id="PS01050">
    <property type="entry name" value="YJEF_C_2"/>
    <property type="match status" value="1"/>
</dbReference>
<dbReference type="Pfam" id="PF03853">
    <property type="entry name" value="YjeF_N"/>
    <property type="match status" value="1"/>
</dbReference>
<comment type="similarity">
    <text evidence="18">Belongs to the NnrE/AIBP family.</text>
</comment>
<evidence type="ECO:0000256" key="19">
    <source>
        <dbReference type="PIRNR" id="PIRNR017184"/>
    </source>
</evidence>
<comment type="catalytic activity">
    <reaction evidence="2 18 19">
        <text>(6R)-NADPHX = (6S)-NADPHX</text>
        <dbReference type="Rhea" id="RHEA:32227"/>
        <dbReference type="ChEBI" id="CHEBI:64076"/>
        <dbReference type="ChEBI" id="CHEBI:64077"/>
        <dbReference type="EC" id="5.1.99.6"/>
    </reaction>
</comment>
<evidence type="ECO:0000256" key="1">
    <source>
        <dbReference type="ARBA" id="ARBA00000013"/>
    </source>
</evidence>
<dbReference type="InterPro" id="IPR004443">
    <property type="entry name" value="YjeF_N_dom"/>
</dbReference>
<keyword evidence="5 18" id="KW-0479">Metal-binding</keyword>
<evidence type="ECO:0000256" key="3">
    <source>
        <dbReference type="ARBA" id="ARBA00006001"/>
    </source>
</evidence>
<dbReference type="GO" id="GO:0016301">
    <property type="term" value="F:kinase activity"/>
    <property type="evidence" value="ECO:0007669"/>
    <property type="project" value="UniProtKB-KW"/>
</dbReference>
<dbReference type="GO" id="GO:0005524">
    <property type="term" value="F:ATP binding"/>
    <property type="evidence" value="ECO:0007669"/>
    <property type="project" value="UniProtKB-UniRule"/>
</dbReference>
<dbReference type="GO" id="GO:0110051">
    <property type="term" value="P:metabolite repair"/>
    <property type="evidence" value="ECO:0007669"/>
    <property type="project" value="TreeGrafter"/>
</dbReference>
<feature type="domain" description="YjeF N-terminal" evidence="21">
    <location>
        <begin position="17"/>
        <end position="216"/>
    </location>
</feature>
<feature type="binding site" evidence="18">
    <location>
        <begin position="64"/>
        <end position="68"/>
    </location>
    <ligand>
        <name>(6S)-NADPHX</name>
        <dbReference type="ChEBI" id="CHEBI:64076"/>
    </ligand>
</feature>
<evidence type="ECO:0000256" key="16">
    <source>
        <dbReference type="ARBA" id="ARBA00049209"/>
    </source>
</evidence>
<keyword evidence="11 18" id="KW-0413">Isomerase</keyword>
<dbReference type="Pfam" id="PF01256">
    <property type="entry name" value="Carb_kinase"/>
    <property type="match status" value="1"/>
</dbReference>
<comment type="cofactor">
    <cofactor evidence="17">
        <name>Mg(2+)</name>
        <dbReference type="ChEBI" id="CHEBI:18420"/>
    </cofactor>
</comment>
<feature type="binding site" evidence="17">
    <location>
        <position position="448"/>
    </location>
    <ligand>
        <name>AMP</name>
        <dbReference type="ChEBI" id="CHEBI:456215"/>
    </ligand>
</feature>
<evidence type="ECO:0000256" key="14">
    <source>
        <dbReference type="ARBA" id="ARBA00025153"/>
    </source>
</evidence>
<feature type="binding site" evidence="18">
    <location>
        <position position="65"/>
    </location>
    <ligand>
        <name>K(+)</name>
        <dbReference type="ChEBI" id="CHEBI:29103"/>
    </ligand>
</feature>
<feature type="binding site" evidence="18">
    <location>
        <begin position="130"/>
        <end position="136"/>
    </location>
    <ligand>
        <name>(6S)-NADPHX</name>
        <dbReference type="ChEBI" id="CHEBI:64076"/>
    </ligand>
</feature>
<dbReference type="SUPFAM" id="SSF64153">
    <property type="entry name" value="YjeF N-terminal domain-like"/>
    <property type="match status" value="1"/>
</dbReference>
<keyword evidence="9 18" id="KW-0630">Potassium</keyword>
<comment type="cofactor">
    <cofactor evidence="18 19">
        <name>K(+)</name>
        <dbReference type="ChEBI" id="CHEBI:29103"/>
    </cofactor>
    <text evidence="18 19">Binds 1 potassium ion per subunit.</text>
</comment>
<evidence type="ECO:0000256" key="7">
    <source>
        <dbReference type="ARBA" id="ARBA00022840"/>
    </source>
</evidence>
<dbReference type="PANTHER" id="PTHR12592">
    <property type="entry name" value="ATP-DEPENDENT (S)-NAD(P)H-HYDRATE DEHYDRATASE FAMILY MEMBER"/>
    <property type="match status" value="1"/>
</dbReference>
<dbReference type="HAMAP" id="MF_01966">
    <property type="entry name" value="NADHX_epimerase"/>
    <property type="match status" value="1"/>
</dbReference>